<dbReference type="Proteomes" id="UP000177141">
    <property type="component" value="Unassembled WGS sequence"/>
</dbReference>
<accession>A0A1F7IVB0</accession>
<reference evidence="1 2" key="1">
    <citation type="journal article" date="2016" name="Nat. Commun.">
        <title>Thousands of microbial genomes shed light on interconnected biogeochemical processes in an aquifer system.</title>
        <authorList>
            <person name="Anantharaman K."/>
            <person name="Brown C.T."/>
            <person name="Hug L.A."/>
            <person name="Sharon I."/>
            <person name="Castelle C.J."/>
            <person name="Probst A.J."/>
            <person name="Thomas B.C."/>
            <person name="Singh A."/>
            <person name="Wilkins M.J."/>
            <person name="Karaoz U."/>
            <person name="Brodie E.L."/>
            <person name="Williams K.H."/>
            <person name="Hubbard S.S."/>
            <person name="Banfield J.F."/>
        </authorList>
    </citation>
    <scope>NUCLEOTIDE SEQUENCE [LARGE SCALE GENOMIC DNA]</scope>
</reference>
<proteinExistence type="predicted"/>
<evidence type="ECO:0008006" key="3">
    <source>
        <dbReference type="Google" id="ProtNLM"/>
    </source>
</evidence>
<protein>
    <recommendedName>
        <fullName evidence="3">Type 4 fimbrial biogenesis protein PilX N-terminal domain-containing protein</fullName>
    </recommendedName>
</protein>
<organism evidence="1 2">
    <name type="scientific">Candidatus Roizmanbacteria bacterium RIFCSPLOWO2_01_FULL_38_12</name>
    <dbReference type="NCBI Taxonomy" id="1802061"/>
    <lineage>
        <taxon>Bacteria</taxon>
        <taxon>Candidatus Roizmaniibacteriota</taxon>
    </lineage>
</organism>
<sequence length="124" mass="13091">MNSQKGQTLVTLLVFVVVATSITAAATAIMINTSQASSQVENSFVSTGVAEGGIENALIRLLRNPNYTGETLPIGNGTATITVTGTDPKTITSIGVDGTHTKTIQVNVTYNDNIMTITDWQELF</sequence>
<dbReference type="AlphaFoldDB" id="A0A1F7IVB0"/>
<name>A0A1F7IVB0_9BACT</name>
<gene>
    <name evidence="1" type="ORF">A3A93_05785</name>
</gene>
<dbReference type="EMBL" id="MGAL01000034">
    <property type="protein sequence ID" value="OGK47273.1"/>
    <property type="molecule type" value="Genomic_DNA"/>
</dbReference>
<evidence type="ECO:0000313" key="2">
    <source>
        <dbReference type="Proteomes" id="UP000177141"/>
    </source>
</evidence>
<comment type="caution">
    <text evidence="1">The sequence shown here is derived from an EMBL/GenBank/DDBJ whole genome shotgun (WGS) entry which is preliminary data.</text>
</comment>
<evidence type="ECO:0000313" key="1">
    <source>
        <dbReference type="EMBL" id="OGK47273.1"/>
    </source>
</evidence>
<dbReference type="STRING" id="1802061.A3A93_05785"/>